<dbReference type="PANTHER" id="PTHR43861:SF3">
    <property type="entry name" value="PUTATIVE (AFU_ORTHOLOGUE AFUA_2G14390)-RELATED"/>
    <property type="match status" value="1"/>
</dbReference>
<comment type="caution">
    <text evidence="5">The sequence shown here is derived from an EMBL/GenBank/DDBJ whole genome shotgun (WGS) entry which is preliminary data.</text>
</comment>
<evidence type="ECO:0000256" key="1">
    <source>
        <dbReference type="ARBA" id="ARBA00022679"/>
    </source>
</evidence>
<evidence type="ECO:0000313" key="6">
    <source>
        <dbReference type="Proteomes" id="UP000625631"/>
    </source>
</evidence>
<dbReference type="RefSeq" id="WP_198075080.1">
    <property type="nucleotide sequence ID" value="NZ_JAEDAE010000003.1"/>
</dbReference>
<feature type="chain" id="PRO_5047446502" evidence="3">
    <location>
        <begin position="30"/>
        <end position="269"/>
    </location>
</feature>
<gene>
    <name evidence="5" type="ORF">I7X13_07975</name>
</gene>
<keyword evidence="5" id="KW-0489">Methyltransferase</keyword>
<organism evidence="5 6">
    <name type="scientific">Hymenobacter negativus</name>
    <dbReference type="NCBI Taxonomy" id="2795026"/>
    <lineage>
        <taxon>Bacteria</taxon>
        <taxon>Pseudomonadati</taxon>
        <taxon>Bacteroidota</taxon>
        <taxon>Cytophagia</taxon>
        <taxon>Cytophagales</taxon>
        <taxon>Hymenobacteraceae</taxon>
        <taxon>Hymenobacter</taxon>
    </lineage>
</organism>
<dbReference type="GO" id="GO:0008168">
    <property type="term" value="F:methyltransferase activity"/>
    <property type="evidence" value="ECO:0007669"/>
    <property type="project" value="UniProtKB-KW"/>
</dbReference>
<feature type="region of interest" description="Disordered" evidence="2">
    <location>
        <begin position="31"/>
        <end position="57"/>
    </location>
</feature>
<feature type="compositionally biased region" description="Pro residues" evidence="2">
    <location>
        <begin position="43"/>
        <end position="55"/>
    </location>
</feature>
<reference evidence="5 6" key="1">
    <citation type="submission" date="2020-12" db="EMBL/GenBank/DDBJ databases">
        <title>Hymenobacter sp.</title>
        <authorList>
            <person name="Kim M.K."/>
        </authorList>
    </citation>
    <scope>NUCLEOTIDE SEQUENCE [LARGE SCALE GENOMIC DNA]</scope>
    <source>
        <strain evidence="5 6">BT442</strain>
    </source>
</reference>
<evidence type="ECO:0000313" key="5">
    <source>
        <dbReference type="EMBL" id="MBH8557979.1"/>
    </source>
</evidence>
<keyword evidence="3" id="KW-0732">Signal</keyword>
<dbReference type="GO" id="GO:0032259">
    <property type="term" value="P:methylation"/>
    <property type="evidence" value="ECO:0007669"/>
    <property type="project" value="UniProtKB-KW"/>
</dbReference>
<evidence type="ECO:0000256" key="3">
    <source>
        <dbReference type="SAM" id="SignalP"/>
    </source>
</evidence>
<dbReference type="Gene3D" id="3.40.50.150">
    <property type="entry name" value="Vaccinia Virus protein VP39"/>
    <property type="match status" value="1"/>
</dbReference>
<dbReference type="InterPro" id="IPR029063">
    <property type="entry name" value="SAM-dependent_MTases_sf"/>
</dbReference>
<accession>A0ABS0Q6V8</accession>
<proteinExistence type="predicted"/>
<evidence type="ECO:0000256" key="2">
    <source>
        <dbReference type="SAM" id="MobiDB-lite"/>
    </source>
</evidence>
<dbReference type="SUPFAM" id="SSF53335">
    <property type="entry name" value="S-adenosyl-L-methionine-dependent methyltransferases"/>
    <property type="match status" value="1"/>
</dbReference>
<dbReference type="CDD" id="cd02440">
    <property type="entry name" value="AdoMet_MTases"/>
    <property type="match status" value="1"/>
</dbReference>
<dbReference type="Pfam" id="PF13649">
    <property type="entry name" value="Methyltransf_25"/>
    <property type="match status" value="1"/>
</dbReference>
<feature type="domain" description="Methyltransferase" evidence="4">
    <location>
        <begin position="113"/>
        <end position="199"/>
    </location>
</feature>
<keyword evidence="1" id="KW-0808">Transferase</keyword>
<name>A0ABS0Q6V8_9BACT</name>
<dbReference type="PANTHER" id="PTHR43861">
    <property type="entry name" value="TRANS-ACONITATE 2-METHYLTRANSFERASE-RELATED"/>
    <property type="match status" value="1"/>
</dbReference>
<dbReference type="InterPro" id="IPR041698">
    <property type="entry name" value="Methyltransf_25"/>
</dbReference>
<keyword evidence="6" id="KW-1185">Reference proteome</keyword>
<sequence>MKSVFLRRLLPASLLLAVALLLIAASAKAQQPTGPAPVKRSLPPIPGLGPDPVLPANPTAAQRAAYNRELAERTRVRWNYLLTDSLMRARVLNEQPNALLVETVKNLKPGTALDADMGEGRNAIYLAQQGWQVTGADVAEKALAYAQNRAKKLGVKITTEVADMAKYDWGTNKWDLIVLSYAGGRDYADRIMRALKPGGLVVLEAFHMDATEKLQVVGGDYRVFFKTNELPKLYTAAGLKIVRYEEPIGTADFTKQQLRLVKMVAQKPM</sequence>
<feature type="signal peptide" evidence="3">
    <location>
        <begin position="1"/>
        <end position="29"/>
    </location>
</feature>
<dbReference type="EMBL" id="JAEDAE010000003">
    <property type="protein sequence ID" value="MBH8557979.1"/>
    <property type="molecule type" value="Genomic_DNA"/>
</dbReference>
<dbReference type="Proteomes" id="UP000625631">
    <property type="component" value="Unassembled WGS sequence"/>
</dbReference>
<protein>
    <submittedName>
        <fullName evidence="5">Methyltransferase domain-containing protein</fullName>
    </submittedName>
</protein>
<evidence type="ECO:0000259" key="4">
    <source>
        <dbReference type="Pfam" id="PF13649"/>
    </source>
</evidence>